<dbReference type="AlphaFoldDB" id="A0A415FLA8"/>
<feature type="chain" id="PRO_5019248640" description="Peptidase" evidence="1">
    <location>
        <begin position="26"/>
        <end position="63"/>
    </location>
</feature>
<accession>A0A415FLA8</accession>
<sequence length="63" mass="6268">MNKKAFSVAVASVAVAGTIAAPAMADETAVTPVEQAQQAVVQAQEAVDQAAAQQGAQQDQVSA</sequence>
<feature type="non-terminal residue" evidence="2">
    <location>
        <position position="63"/>
    </location>
</feature>
<proteinExistence type="predicted"/>
<keyword evidence="1" id="KW-0732">Signal</keyword>
<dbReference type="EMBL" id="QRNG01000027">
    <property type="protein sequence ID" value="RHK23679.1"/>
    <property type="molecule type" value="Genomic_DNA"/>
</dbReference>
<evidence type="ECO:0000313" key="2">
    <source>
        <dbReference type="EMBL" id="RHK23679.1"/>
    </source>
</evidence>
<protein>
    <recommendedName>
        <fullName evidence="4">Peptidase</fullName>
    </recommendedName>
</protein>
<dbReference type="Proteomes" id="UP000285262">
    <property type="component" value="Unassembled WGS sequence"/>
</dbReference>
<evidence type="ECO:0000313" key="3">
    <source>
        <dbReference type="Proteomes" id="UP000285262"/>
    </source>
</evidence>
<feature type="signal peptide" evidence="1">
    <location>
        <begin position="1"/>
        <end position="25"/>
    </location>
</feature>
<organism evidence="2 3">
    <name type="scientific">Bifidobacterium adolescentis</name>
    <dbReference type="NCBI Taxonomy" id="1680"/>
    <lineage>
        <taxon>Bacteria</taxon>
        <taxon>Bacillati</taxon>
        <taxon>Actinomycetota</taxon>
        <taxon>Actinomycetes</taxon>
        <taxon>Bifidobacteriales</taxon>
        <taxon>Bifidobacteriaceae</taxon>
        <taxon>Bifidobacterium</taxon>
    </lineage>
</organism>
<reference evidence="2 3" key="1">
    <citation type="submission" date="2018-08" db="EMBL/GenBank/DDBJ databases">
        <title>A genome reference for cultivated species of the human gut microbiota.</title>
        <authorList>
            <person name="Zou Y."/>
            <person name="Xue W."/>
            <person name="Luo G."/>
        </authorList>
    </citation>
    <scope>NUCLEOTIDE SEQUENCE [LARGE SCALE GENOMIC DNA]</scope>
    <source>
        <strain evidence="2 3">AF45-19</strain>
    </source>
</reference>
<evidence type="ECO:0008006" key="4">
    <source>
        <dbReference type="Google" id="ProtNLM"/>
    </source>
</evidence>
<comment type="caution">
    <text evidence="2">The sequence shown here is derived from an EMBL/GenBank/DDBJ whole genome shotgun (WGS) entry which is preliminary data.</text>
</comment>
<name>A0A415FLA8_BIFAD</name>
<gene>
    <name evidence="2" type="ORF">DW072_09515</name>
</gene>
<evidence type="ECO:0000256" key="1">
    <source>
        <dbReference type="SAM" id="SignalP"/>
    </source>
</evidence>